<accession>A0A158B5X8</accession>
<protein>
    <submittedName>
        <fullName evidence="5">ImcF domain-containing protein</fullName>
    </submittedName>
</protein>
<dbReference type="PANTHER" id="PTHR36153:SF1">
    <property type="entry name" value="TYPE VI SECRETION SYSTEM COMPONENT TSSM1"/>
    <property type="match status" value="1"/>
</dbReference>
<dbReference type="Pfam" id="PF06744">
    <property type="entry name" value="IcmF_C"/>
    <property type="match status" value="1"/>
</dbReference>
<comment type="caution">
    <text evidence="5">The sequence shown here is derived from an EMBL/GenBank/DDBJ whole genome shotgun (WGS) entry which is preliminary data.</text>
</comment>
<evidence type="ECO:0000313" key="5">
    <source>
        <dbReference type="EMBL" id="SAK64777.1"/>
    </source>
</evidence>
<dbReference type="InterPro" id="IPR009612">
    <property type="entry name" value="IcmF-rel"/>
</dbReference>
<name>A0A158B5X8_9BURK</name>
<dbReference type="InterPro" id="IPR053156">
    <property type="entry name" value="T6SS_TssM-like"/>
</dbReference>
<organism evidence="5 6">
    <name type="scientific">Caballeronia ptereochthonis</name>
    <dbReference type="NCBI Taxonomy" id="1777144"/>
    <lineage>
        <taxon>Bacteria</taxon>
        <taxon>Pseudomonadati</taxon>
        <taxon>Pseudomonadota</taxon>
        <taxon>Betaproteobacteria</taxon>
        <taxon>Burkholderiales</taxon>
        <taxon>Burkholderiaceae</taxon>
        <taxon>Caballeronia</taxon>
    </lineage>
</organism>
<evidence type="ECO:0000256" key="1">
    <source>
        <dbReference type="SAM" id="Phobius"/>
    </source>
</evidence>
<keyword evidence="1" id="KW-0812">Transmembrane</keyword>
<dbReference type="RefSeq" id="WP_087046136.1">
    <property type="nucleotide sequence ID" value="NZ_FCOB02000011.1"/>
</dbReference>
<dbReference type="OrthoDB" id="9758229at2"/>
<feature type="domain" description="Type VI secretion system IcmF C-terminal" evidence="2">
    <location>
        <begin position="1002"/>
        <end position="1093"/>
    </location>
</feature>
<evidence type="ECO:0000259" key="4">
    <source>
        <dbReference type="Pfam" id="PF21070"/>
    </source>
</evidence>
<evidence type="ECO:0000259" key="3">
    <source>
        <dbReference type="Pfam" id="PF06761"/>
    </source>
</evidence>
<feature type="transmembrane region" description="Helical" evidence="1">
    <location>
        <begin position="7"/>
        <end position="25"/>
    </location>
</feature>
<dbReference type="Proteomes" id="UP000054978">
    <property type="component" value="Unassembled WGS sequence"/>
</dbReference>
<dbReference type="EMBL" id="FCOB02000011">
    <property type="protein sequence ID" value="SAK64777.1"/>
    <property type="molecule type" value="Genomic_DNA"/>
</dbReference>
<keyword evidence="6" id="KW-1185">Reference proteome</keyword>
<keyword evidence="1" id="KW-1133">Transmembrane helix</keyword>
<gene>
    <name evidence="5" type="ORF">AWB83_02750</name>
</gene>
<reference evidence="5" key="1">
    <citation type="submission" date="2016-01" db="EMBL/GenBank/DDBJ databases">
        <authorList>
            <person name="Peeters C."/>
        </authorList>
    </citation>
    <scope>NUCLEOTIDE SEQUENCE [LARGE SCALE GENOMIC DNA]</scope>
    <source>
        <strain evidence="5">LMG 29326</strain>
    </source>
</reference>
<evidence type="ECO:0000259" key="2">
    <source>
        <dbReference type="Pfam" id="PF06744"/>
    </source>
</evidence>
<feature type="domain" description="Type VI secretion system component TssM1 helical" evidence="4">
    <location>
        <begin position="887"/>
        <end position="993"/>
    </location>
</feature>
<dbReference type="PANTHER" id="PTHR36153">
    <property type="entry name" value="INNER MEMBRANE PROTEIN-RELATED"/>
    <property type="match status" value="1"/>
</dbReference>
<dbReference type="Pfam" id="PF21070">
    <property type="entry name" value="IcmF_helical"/>
    <property type="match status" value="1"/>
</dbReference>
<dbReference type="AlphaFoldDB" id="A0A158B5X8"/>
<keyword evidence="1" id="KW-0472">Membrane</keyword>
<evidence type="ECO:0000313" key="6">
    <source>
        <dbReference type="Proteomes" id="UP000054978"/>
    </source>
</evidence>
<feature type="transmembrane region" description="Helical" evidence="1">
    <location>
        <begin position="40"/>
        <end position="62"/>
    </location>
</feature>
<dbReference type="InterPro" id="IPR010623">
    <property type="entry name" value="IcmF_C"/>
</dbReference>
<sequence length="1167" mass="127640">MFRKFRIDVWSLVILTVMAGLLIWLKGDEWFGLHSAEARANWIVLLCLVFVAAFIGCTYDAASRPAVAARRVGHWVRSQFGALPATQEEGMNSAKARVDALSRALRDRHGWRWRYRNRWVMLVGDVPLVERLAPTLKTDGFVLQGDLVLVHSNRTDGQPDEAWLRQLRRVRQRRPIDAIVAVIHAQGSSNKPFDAEAIGHRLVHHALALRWAAPAYLLNVNECSGVLSKHDESVGCVWSNARADKAYIDTSLDRLAADLSNAGVARLAVDPYDCAAAELAQQMERLRGAFSDLIVQIGSSRIWRTAVHGLLFAAIPRERETENDHGGQEARSGSQHAMASSHALWQAIANHSRQVHGRRVGFSFSTTVAWATTAVVALWTIGTLISGVSNRAMIQEASTTLGRFSSTQAPTQALVALDSLDKQLDTLEVHRKEGAPWLTRFGLNRDAALLESLWPGYLSAASLVLIAPIQAKLETRLNQLASLSDAEIASGGAVQVQAAYDTLKTYLMLARPEHADAKFLTQQLTATNAPTRPRNSSLTHGTWEDLRQHAIAFYASHLKRGSSPAITPDVSLVAATRQTIIGVRGIQNSTDAIYQHIIDEAKPKYPPLTLAALLGEHPSRGLFDATATIPGVFTRAAWEERIPKAIDEASEQRTVTGDWVLSDARLDAATPASTLKAELRQRYFDDYARAWAQFLNGIRWQNASSLSDTVDQLALLGDPQRSPLVALMNAIVYHADAGAPTQSLSDSLISKAQHLVGTDEKDPSKQTRQPQRSPLAVAFGPILRLTGSDLAPNAKATSQAIGDLSLPRYLERVTAMRLKARQMMASPDPDAMSRAAAQAVLQGRTSDIADSRDYAGRLAASLGEQWSGFGKLFEAPLDQTWQVVAQPASASLNEIWRASILADWNHNFGGRYPFADSDNDASLPELARFMRLDNGVIAQFVTTQLAGVIERQGDHWVAAQGSDQGALTLDPAFLAALNKLTRVSTAMFPSGDARVRFDLRGVPTPGVTEMSFALAGRDFKYFNQKEEWVPFEWPGQTLENVTHVEWQTAQGGLRSALDEHGRFGLIRLLEHAKVAQQDGARYLLSWTPDQSQAPPLSMQMRAEAGAGPLDVLALRHFTLPTRIFVTNAARDGPKKTMANPPPLPPGALAAAARLGVPLPQGKITEAR</sequence>
<dbReference type="Pfam" id="PF06761">
    <property type="entry name" value="IcmF-related"/>
    <property type="match status" value="1"/>
</dbReference>
<dbReference type="STRING" id="1777144.AWB83_02750"/>
<proteinExistence type="predicted"/>
<feature type="domain" description="IcmF-related" evidence="3">
    <location>
        <begin position="416"/>
        <end position="734"/>
    </location>
</feature>
<dbReference type="InterPro" id="IPR048677">
    <property type="entry name" value="TssM1_hel"/>
</dbReference>
<feature type="transmembrane region" description="Helical" evidence="1">
    <location>
        <begin position="360"/>
        <end position="381"/>
    </location>
</feature>